<dbReference type="Pfam" id="PF00440">
    <property type="entry name" value="TetR_N"/>
    <property type="match status" value="1"/>
</dbReference>
<dbReference type="InterPro" id="IPR001647">
    <property type="entry name" value="HTH_TetR"/>
</dbReference>
<keyword evidence="1 2" id="KW-0238">DNA-binding</keyword>
<dbReference type="Proteomes" id="UP001185012">
    <property type="component" value="Unassembled WGS sequence"/>
</dbReference>
<dbReference type="Gene3D" id="1.10.357.10">
    <property type="entry name" value="Tetracycline Repressor, domain 2"/>
    <property type="match status" value="1"/>
</dbReference>
<keyword evidence="5" id="KW-1185">Reference proteome</keyword>
<dbReference type="PANTHER" id="PTHR43479:SF11">
    <property type="entry name" value="ACREF_ENVCD OPERON REPRESSOR-RELATED"/>
    <property type="match status" value="1"/>
</dbReference>
<evidence type="ECO:0000313" key="4">
    <source>
        <dbReference type="EMBL" id="MDR6225620.1"/>
    </source>
</evidence>
<sequence>MPRTREQNRRIREKRMDQILQAALQVYREKGYHGTEMGEIARRAELGRGLVYYYFKDKEDVFVTLITQTLNGWKEVMDGIMQSEQTVADKLSTALIRMCELASENPEITHFHQTIIRDTHVLFPDRYKEIDGYYEDAIWLPLRHLFKKGASSGELRVSPPVAERFYASILFGAVQGEKKIDRASIQEWVDVALYGMIQK</sequence>
<proteinExistence type="predicted"/>
<dbReference type="InterPro" id="IPR036271">
    <property type="entry name" value="Tet_transcr_reg_TetR-rel_C_sf"/>
</dbReference>
<dbReference type="SUPFAM" id="SSF46689">
    <property type="entry name" value="Homeodomain-like"/>
    <property type="match status" value="1"/>
</dbReference>
<dbReference type="RefSeq" id="WP_309864541.1">
    <property type="nucleotide sequence ID" value="NZ_JAVDQG010000003.1"/>
</dbReference>
<dbReference type="InterPro" id="IPR009057">
    <property type="entry name" value="Homeodomain-like_sf"/>
</dbReference>
<evidence type="ECO:0000256" key="1">
    <source>
        <dbReference type="ARBA" id="ARBA00023125"/>
    </source>
</evidence>
<feature type="DNA-binding region" description="H-T-H motif" evidence="2">
    <location>
        <begin position="36"/>
        <end position="55"/>
    </location>
</feature>
<evidence type="ECO:0000256" key="2">
    <source>
        <dbReference type="PROSITE-ProRule" id="PRU00335"/>
    </source>
</evidence>
<feature type="domain" description="HTH tetR-type" evidence="3">
    <location>
        <begin position="13"/>
        <end position="73"/>
    </location>
</feature>
<evidence type="ECO:0000313" key="5">
    <source>
        <dbReference type="Proteomes" id="UP001185012"/>
    </source>
</evidence>
<dbReference type="PANTHER" id="PTHR43479">
    <property type="entry name" value="ACREF/ENVCD OPERON REPRESSOR-RELATED"/>
    <property type="match status" value="1"/>
</dbReference>
<reference evidence="4 5" key="1">
    <citation type="submission" date="2023-07" db="EMBL/GenBank/DDBJ databases">
        <title>Genomic Encyclopedia of Type Strains, Phase IV (KMG-IV): sequencing the most valuable type-strain genomes for metagenomic binning, comparative biology and taxonomic classification.</title>
        <authorList>
            <person name="Goeker M."/>
        </authorList>
    </citation>
    <scope>NUCLEOTIDE SEQUENCE [LARGE SCALE GENOMIC DNA]</scope>
    <source>
        <strain evidence="4 5">DSM 45903</strain>
    </source>
</reference>
<dbReference type="SUPFAM" id="SSF48498">
    <property type="entry name" value="Tetracyclin repressor-like, C-terminal domain"/>
    <property type="match status" value="1"/>
</dbReference>
<comment type="caution">
    <text evidence="4">The sequence shown here is derived from an EMBL/GenBank/DDBJ whole genome shotgun (WGS) entry which is preliminary data.</text>
</comment>
<dbReference type="InterPro" id="IPR050624">
    <property type="entry name" value="HTH-type_Tx_Regulator"/>
</dbReference>
<evidence type="ECO:0000259" key="3">
    <source>
        <dbReference type="PROSITE" id="PS50977"/>
    </source>
</evidence>
<dbReference type="EMBL" id="JAVDQG010000003">
    <property type="protein sequence ID" value="MDR6225620.1"/>
    <property type="molecule type" value="Genomic_DNA"/>
</dbReference>
<accession>A0ABU1ILG5</accession>
<dbReference type="PROSITE" id="PS50977">
    <property type="entry name" value="HTH_TETR_2"/>
    <property type="match status" value="1"/>
</dbReference>
<organism evidence="4 5">
    <name type="scientific">Desmospora profundinema</name>
    <dbReference type="NCBI Taxonomy" id="1571184"/>
    <lineage>
        <taxon>Bacteria</taxon>
        <taxon>Bacillati</taxon>
        <taxon>Bacillota</taxon>
        <taxon>Bacilli</taxon>
        <taxon>Bacillales</taxon>
        <taxon>Thermoactinomycetaceae</taxon>
        <taxon>Desmospora</taxon>
    </lineage>
</organism>
<name>A0ABU1ILG5_9BACL</name>
<protein>
    <submittedName>
        <fullName evidence="4">AcrR family transcriptional regulator</fullName>
    </submittedName>
</protein>
<gene>
    <name evidence="4" type="ORF">JOE21_001618</name>
</gene>
<dbReference type="PRINTS" id="PR00455">
    <property type="entry name" value="HTHTETR"/>
</dbReference>